<dbReference type="AlphaFoldDB" id="A0A844QN55"/>
<reference evidence="1 2" key="1">
    <citation type="submission" date="2019-12" db="EMBL/GenBank/DDBJ databases">
        <title>Nitratireductor arenosus sp. nov., Isolated from sea sand, Jeju island, South Korea.</title>
        <authorList>
            <person name="Kim W."/>
        </authorList>
    </citation>
    <scope>NUCLEOTIDE SEQUENCE [LARGE SCALE GENOMIC DNA]</scope>
    <source>
        <strain evidence="1 2">CAU 1489</strain>
    </source>
</reference>
<comment type="caution">
    <text evidence="1">The sequence shown here is derived from an EMBL/GenBank/DDBJ whole genome shotgun (WGS) entry which is preliminary data.</text>
</comment>
<sequence length="66" mass="7291">MAKFGCPRDSVAELKSTFERHHLAEDRQAGDAAIRRMERDTTRIIKCKLTVNGDGLTASTSGKTLK</sequence>
<proteinExistence type="predicted"/>
<protein>
    <submittedName>
        <fullName evidence="1">Uncharacterized protein</fullName>
    </submittedName>
</protein>
<accession>A0A844QN55</accession>
<organism evidence="1 2">
    <name type="scientific">Nitratireductor arenosus</name>
    <dbReference type="NCBI Taxonomy" id="2682096"/>
    <lineage>
        <taxon>Bacteria</taxon>
        <taxon>Pseudomonadati</taxon>
        <taxon>Pseudomonadota</taxon>
        <taxon>Alphaproteobacteria</taxon>
        <taxon>Hyphomicrobiales</taxon>
        <taxon>Phyllobacteriaceae</taxon>
        <taxon>Nitratireductor</taxon>
    </lineage>
</organism>
<name>A0A844QN55_9HYPH</name>
<dbReference type="RefSeq" id="WP_156714242.1">
    <property type="nucleotide sequence ID" value="NZ_WPHG01000004.1"/>
</dbReference>
<gene>
    <name evidence="1" type="ORF">GN330_18755</name>
</gene>
<evidence type="ECO:0000313" key="2">
    <source>
        <dbReference type="Proteomes" id="UP000463224"/>
    </source>
</evidence>
<keyword evidence="2" id="KW-1185">Reference proteome</keyword>
<dbReference type="EMBL" id="WPHG01000004">
    <property type="protein sequence ID" value="MVA99291.1"/>
    <property type="molecule type" value="Genomic_DNA"/>
</dbReference>
<evidence type="ECO:0000313" key="1">
    <source>
        <dbReference type="EMBL" id="MVA99291.1"/>
    </source>
</evidence>
<dbReference type="Proteomes" id="UP000463224">
    <property type="component" value="Unassembled WGS sequence"/>
</dbReference>